<feature type="coiled-coil region" evidence="1">
    <location>
        <begin position="208"/>
        <end position="235"/>
    </location>
</feature>
<keyword evidence="2" id="KW-0812">Transmembrane</keyword>
<dbReference type="Pfam" id="PF02470">
    <property type="entry name" value="MlaD"/>
    <property type="match status" value="1"/>
</dbReference>
<feature type="domain" description="Mce/MlaD" evidence="3">
    <location>
        <begin position="38"/>
        <end position="105"/>
    </location>
</feature>
<dbReference type="Proteomes" id="UP000005113">
    <property type="component" value="Unassembled WGS sequence"/>
</dbReference>
<keyword evidence="2" id="KW-0472">Membrane</keyword>
<gene>
    <name evidence="4" type="ORF">SapgrDRAFT_1506</name>
</gene>
<evidence type="ECO:0000259" key="3">
    <source>
        <dbReference type="Pfam" id="PF02470"/>
    </source>
</evidence>
<protein>
    <submittedName>
        <fullName evidence="4">ABC-type transport system involved in resistance to organic solvents, periplasmic component</fullName>
    </submittedName>
</protein>
<dbReference type="RefSeq" id="WP_002658704.1">
    <property type="nucleotide sequence ID" value="NZ_JH719942.1"/>
</dbReference>
<feature type="transmembrane region" description="Helical" evidence="2">
    <location>
        <begin position="7"/>
        <end position="25"/>
    </location>
</feature>
<keyword evidence="1" id="KW-0175">Coiled coil</keyword>
<dbReference type="HOGENOM" id="CLU_863025_0_0_10"/>
<evidence type="ECO:0000256" key="2">
    <source>
        <dbReference type="SAM" id="Phobius"/>
    </source>
</evidence>
<reference evidence="5" key="1">
    <citation type="journal article" date="2012" name="Stand. Genomic Sci.">
        <title>Permanent draft genome sequence of the gliding predator Saprospira grandis strain Sa g1 (= HR1).</title>
        <authorList>
            <person name="Mavromatis K."/>
            <person name="Chertkov O."/>
            <person name="Lapidus A."/>
            <person name="Nolan M."/>
            <person name="Lucas S."/>
            <person name="Tice H."/>
            <person name="Del Rio T.G."/>
            <person name="Cheng J.F."/>
            <person name="Han C."/>
            <person name="Tapia R."/>
            <person name="Bruce D."/>
            <person name="Goodwin L.A."/>
            <person name="Pitluck S."/>
            <person name="Huntemann M."/>
            <person name="Liolios K."/>
            <person name="Pagani I."/>
            <person name="Ivanova N."/>
            <person name="Mikhailova N."/>
            <person name="Pati A."/>
            <person name="Chen A."/>
            <person name="Palaniappan K."/>
            <person name="Land M."/>
            <person name="Brambilla E.M."/>
            <person name="Rohde M."/>
            <person name="Spring S."/>
            <person name="Goker M."/>
            <person name="Detter J.C."/>
            <person name="Bristow J."/>
            <person name="Eisen J.A."/>
            <person name="Markowitz V."/>
            <person name="Hugenholtz P."/>
            <person name="Kyrpides N.C."/>
            <person name="Klenk H.P."/>
            <person name="Woyke T."/>
        </authorList>
    </citation>
    <scope>NUCLEOTIDE SEQUENCE [LARGE SCALE GENOMIC DNA]</scope>
    <source>
        <strain evidence="5">DSM 2844</strain>
    </source>
</reference>
<sequence>MENKRKYIWIGIVAFVAIISFIAIYQRLRSVPSINPETTLYADFDEVGSLDVGAYIYLHGMEMGFVKAIALRTDGSGKIRVTLGISPGKKIPENVIAYAHAPSPISKDMLYLRLQKPYKENYGPEDYLREGDLIKGRNSSYLSDIRDMAAPYLDPVDSLLQEWFPTSDSLVRAVRKLQADLAQFRAATAKDKELELKGQAAIGVLLDLRDLAQKVDAQETTINQKISEYKELTDQLVADSVIQKIPTMIPTDIPLPNLDSINAKIIAVQTLLDKVDNPADSSGYAWLLHDAKLKADIKTKTAEMARQVQEIRQHPERYIKLN</sequence>
<dbReference type="EMBL" id="JH719942">
    <property type="protein sequence ID" value="EJF53219.1"/>
    <property type="molecule type" value="Genomic_DNA"/>
</dbReference>
<accession>J0P0C1</accession>
<keyword evidence="2" id="KW-1133">Transmembrane helix</keyword>
<proteinExistence type="predicted"/>
<evidence type="ECO:0000256" key="1">
    <source>
        <dbReference type="SAM" id="Coils"/>
    </source>
</evidence>
<dbReference type="PANTHER" id="PTHR33371:SF4">
    <property type="entry name" value="INTERMEMBRANE PHOSPHOLIPID TRANSPORT SYSTEM BINDING PROTEIN MLAD"/>
    <property type="match status" value="1"/>
</dbReference>
<dbReference type="PANTHER" id="PTHR33371">
    <property type="entry name" value="INTERMEMBRANE PHOSPHOLIPID TRANSPORT SYSTEM BINDING PROTEIN MLAD-RELATED"/>
    <property type="match status" value="1"/>
</dbReference>
<dbReference type="GO" id="GO:0005543">
    <property type="term" value="F:phospholipid binding"/>
    <property type="evidence" value="ECO:0007669"/>
    <property type="project" value="TreeGrafter"/>
</dbReference>
<organism evidence="4 5">
    <name type="scientific">Saprospira grandis DSM 2844</name>
    <dbReference type="NCBI Taxonomy" id="694433"/>
    <lineage>
        <taxon>Bacteria</taxon>
        <taxon>Pseudomonadati</taxon>
        <taxon>Bacteroidota</taxon>
        <taxon>Saprospiria</taxon>
        <taxon>Saprospirales</taxon>
        <taxon>Saprospiraceae</taxon>
        <taxon>Saprospira</taxon>
    </lineage>
</organism>
<evidence type="ECO:0000313" key="4">
    <source>
        <dbReference type="EMBL" id="EJF53219.1"/>
    </source>
</evidence>
<dbReference type="InterPro" id="IPR052336">
    <property type="entry name" value="MlaD_Phospholipid_Transporter"/>
</dbReference>
<name>J0P0C1_9BACT</name>
<dbReference type="OrthoDB" id="9769132at2"/>
<dbReference type="AlphaFoldDB" id="J0P0C1"/>
<dbReference type="GO" id="GO:0005548">
    <property type="term" value="F:phospholipid transporter activity"/>
    <property type="evidence" value="ECO:0007669"/>
    <property type="project" value="TreeGrafter"/>
</dbReference>
<dbReference type="InterPro" id="IPR003399">
    <property type="entry name" value="Mce/MlaD"/>
</dbReference>
<evidence type="ECO:0000313" key="5">
    <source>
        <dbReference type="Proteomes" id="UP000005113"/>
    </source>
</evidence>